<dbReference type="PANTHER" id="PTHR42743">
    <property type="entry name" value="AMINO-ACID AMINOTRANSFERASE"/>
    <property type="match status" value="1"/>
</dbReference>
<evidence type="ECO:0000256" key="1">
    <source>
        <dbReference type="ARBA" id="ARBA00001933"/>
    </source>
</evidence>
<keyword evidence="3" id="KW-0663">Pyridoxal phosphate</keyword>
<dbReference type="PANTHER" id="PTHR42743:SF11">
    <property type="entry name" value="AMINODEOXYCHORISMATE LYASE"/>
    <property type="match status" value="1"/>
</dbReference>
<dbReference type="InterPro" id="IPR043131">
    <property type="entry name" value="BCAT-like_N"/>
</dbReference>
<sequence>MATMQKEFTAYQARFEELKKSDNPYGRGIAWVQGELVPLHEARIPLLDQGFLHSDLTYDVPAVWDGKIFRLDDHIARLDASCKKIRLQMPMSHEAMKQTLCDMLAKSGIRDAFIQLIVTRGIKGVRESEPHEQVNTLYMFIQPYVWVMEPEMQLTGGHAIVARTVRRTPPGSIDPTVKNHQWGDLTRAMHEARDRGAKYPFLTDGDTNLTEGSGFNMCFIKDGKLYTADRGVLEGITRKSVFDVARANNIEIRCETVPVAIAYEADEIFMCTTAGGVMPITTLDGAPVKDGKIGPITRTIWDGYWAMHYDPAYTIAVKYD</sequence>
<comment type="similarity">
    <text evidence="2">Belongs to the class-IV pyridoxal-phosphate-dependent aminotransferase family.</text>
</comment>
<evidence type="ECO:0000313" key="4">
    <source>
        <dbReference type="EMBL" id="KAF4448044.1"/>
    </source>
</evidence>
<comment type="cofactor">
    <cofactor evidence="1">
        <name>pyridoxal 5'-phosphate</name>
        <dbReference type="ChEBI" id="CHEBI:597326"/>
    </cofactor>
</comment>
<organism evidence="4 5">
    <name type="scientific">Fusarium albosuccineum</name>
    <dbReference type="NCBI Taxonomy" id="1237068"/>
    <lineage>
        <taxon>Eukaryota</taxon>
        <taxon>Fungi</taxon>
        <taxon>Dikarya</taxon>
        <taxon>Ascomycota</taxon>
        <taxon>Pezizomycotina</taxon>
        <taxon>Sordariomycetes</taxon>
        <taxon>Hypocreomycetidae</taxon>
        <taxon>Hypocreales</taxon>
        <taxon>Nectriaceae</taxon>
        <taxon>Fusarium</taxon>
        <taxon>Fusarium decemcellulare species complex</taxon>
    </lineage>
</organism>
<evidence type="ECO:0000313" key="5">
    <source>
        <dbReference type="Proteomes" id="UP000554235"/>
    </source>
</evidence>
<dbReference type="Proteomes" id="UP000554235">
    <property type="component" value="Unassembled WGS sequence"/>
</dbReference>
<dbReference type="Gene3D" id="3.30.470.10">
    <property type="match status" value="1"/>
</dbReference>
<gene>
    <name evidence="4" type="ORF">FALBO_16858</name>
</gene>
<dbReference type="Pfam" id="PF01063">
    <property type="entry name" value="Aminotran_4"/>
    <property type="match status" value="1"/>
</dbReference>
<dbReference type="GO" id="GO:0046394">
    <property type="term" value="P:carboxylic acid biosynthetic process"/>
    <property type="evidence" value="ECO:0007669"/>
    <property type="project" value="UniProtKB-ARBA"/>
</dbReference>
<comment type="caution">
    <text evidence="4">The sequence shown here is derived from an EMBL/GenBank/DDBJ whole genome shotgun (WGS) entry which is preliminary data.</text>
</comment>
<dbReference type="SUPFAM" id="SSF56752">
    <property type="entry name" value="D-aminoacid aminotransferase-like PLP-dependent enzymes"/>
    <property type="match status" value="1"/>
</dbReference>
<proteinExistence type="inferred from homology"/>
<evidence type="ECO:0000256" key="3">
    <source>
        <dbReference type="ARBA" id="ARBA00022898"/>
    </source>
</evidence>
<reference evidence="4 5" key="1">
    <citation type="submission" date="2020-01" db="EMBL/GenBank/DDBJ databases">
        <title>Identification and distribution of gene clusters putatively required for synthesis of sphingolipid metabolism inhibitors in phylogenetically diverse species of the filamentous fungus Fusarium.</title>
        <authorList>
            <person name="Kim H.-S."/>
            <person name="Busman M."/>
            <person name="Brown D.W."/>
            <person name="Divon H."/>
            <person name="Uhlig S."/>
            <person name="Proctor R.H."/>
        </authorList>
    </citation>
    <scope>NUCLEOTIDE SEQUENCE [LARGE SCALE GENOMIC DNA]</scope>
    <source>
        <strain evidence="4 5">NRRL 20459</strain>
    </source>
</reference>
<accession>A0A8H4KFE3</accession>
<dbReference type="Gene3D" id="3.20.10.10">
    <property type="entry name" value="D-amino Acid Aminotransferase, subunit A, domain 2"/>
    <property type="match status" value="1"/>
</dbReference>
<name>A0A8H4KFE3_9HYPO</name>
<dbReference type="AlphaFoldDB" id="A0A8H4KFE3"/>
<dbReference type="InterPro" id="IPR001544">
    <property type="entry name" value="Aminotrans_IV"/>
</dbReference>
<dbReference type="OrthoDB" id="25921at2759"/>
<dbReference type="GO" id="GO:0008652">
    <property type="term" value="P:amino acid biosynthetic process"/>
    <property type="evidence" value="ECO:0007669"/>
    <property type="project" value="UniProtKB-ARBA"/>
</dbReference>
<dbReference type="InterPro" id="IPR036038">
    <property type="entry name" value="Aminotransferase-like"/>
</dbReference>
<dbReference type="GO" id="GO:0003824">
    <property type="term" value="F:catalytic activity"/>
    <property type="evidence" value="ECO:0007669"/>
    <property type="project" value="InterPro"/>
</dbReference>
<evidence type="ECO:0000256" key="2">
    <source>
        <dbReference type="ARBA" id="ARBA00009320"/>
    </source>
</evidence>
<dbReference type="InterPro" id="IPR050571">
    <property type="entry name" value="Class-IV_PLP-Dep_Aminotrnsfr"/>
</dbReference>
<dbReference type="FunFam" id="3.20.10.10:FF:000002">
    <property type="entry name" value="D-alanine aminotransferase"/>
    <property type="match status" value="1"/>
</dbReference>
<dbReference type="InterPro" id="IPR043132">
    <property type="entry name" value="BCAT-like_C"/>
</dbReference>
<keyword evidence="5" id="KW-1185">Reference proteome</keyword>
<dbReference type="EMBL" id="JAADYS010003351">
    <property type="protein sequence ID" value="KAF4448044.1"/>
    <property type="molecule type" value="Genomic_DNA"/>
</dbReference>
<protein>
    <submittedName>
        <fullName evidence="4">Class iv</fullName>
    </submittedName>
</protein>